<dbReference type="EMBL" id="RRCH01000028">
    <property type="protein sequence ID" value="RRJ29588.1"/>
    <property type="molecule type" value="Genomic_DNA"/>
</dbReference>
<keyword evidence="4 6" id="KW-0472">Membrane</keyword>
<dbReference type="GO" id="GO:0016020">
    <property type="term" value="C:membrane"/>
    <property type="evidence" value="ECO:0007669"/>
    <property type="project" value="UniProtKB-SubCell"/>
</dbReference>
<evidence type="ECO:0000256" key="6">
    <source>
        <dbReference type="SAM" id="Phobius"/>
    </source>
</evidence>
<evidence type="ECO:0000313" key="8">
    <source>
        <dbReference type="Proteomes" id="UP000282322"/>
    </source>
</evidence>
<feature type="transmembrane region" description="Helical" evidence="6">
    <location>
        <begin position="77"/>
        <end position="97"/>
    </location>
</feature>
<evidence type="ECO:0000256" key="3">
    <source>
        <dbReference type="ARBA" id="ARBA00022989"/>
    </source>
</evidence>
<accession>A0A3P3R966</accession>
<name>A0A3P3R966_9EURY</name>
<gene>
    <name evidence="7" type="ORF">EIK79_13225</name>
</gene>
<keyword evidence="8" id="KW-1185">Reference proteome</keyword>
<evidence type="ECO:0000256" key="2">
    <source>
        <dbReference type="ARBA" id="ARBA00022692"/>
    </source>
</evidence>
<evidence type="ECO:0000256" key="4">
    <source>
        <dbReference type="ARBA" id="ARBA00023136"/>
    </source>
</evidence>
<evidence type="ECO:0000256" key="1">
    <source>
        <dbReference type="ARBA" id="ARBA00004141"/>
    </source>
</evidence>
<dbReference type="Proteomes" id="UP000282322">
    <property type="component" value="Unassembled WGS sequence"/>
</dbReference>
<feature type="transmembrane region" description="Helical" evidence="6">
    <location>
        <begin position="12"/>
        <end position="35"/>
    </location>
</feature>
<proteinExistence type="predicted"/>
<dbReference type="AlphaFoldDB" id="A0A3P3R966"/>
<sequence>MSSTPTDDSGSTSSTALFVGIGFVLLLSGGIWFIRPWLHGIVYWVYTTPLLWLGIPICLGFGVTIRAKIGSGSTSSIVVICIIGLFALSTVSGTFAANTLGQATMADSQSIDQLHNTDPTQPRILPESVAGRYASNTLNFPKYQTSNGDITIHNGTPHWSYALSPDGTWNQLARQQHGTVMIDMTSQNATVSTTTGDLKNGIGTAFYNNYRWHLLKHEQYLADYADPFMVLHENHQYIAVPYTKPQFHWTPLPHTTPKWGGVMLVNETGESTDLSPEEARNHPALKDQKLYPFELTRERVTATKYRNGISNTYTSHEEEIELAPVPGDGNDQPFLMSTTDGPIYAVAAEPYGDAQGLTEIWLVDARTGQPHRYTPDESLFGPRKATDYVRQAARKTDWDRFTPSEPLPVVIDEQLYWQVRVVPTDNSGLAYIAFVNAETSDVQEVESTAAVTNFLENTDVPANQTREQNNAESTAPPSMIVKRVAPNGTVVGTMTIHDNESVQIVQNNTTSN</sequence>
<feature type="transmembrane region" description="Helical" evidence="6">
    <location>
        <begin position="41"/>
        <end position="65"/>
    </location>
</feature>
<dbReference type="OrthoDB" id="203750at2157"/>
<dbReference type="RefSeq" id="WP_124955578.1">
    <property type="nucleotide sequence ID" value="NZ_RRCH01000028.1"/>
</dbReference>
<keyword evidence="2 6" id="KW-0812">Transmembrane</keyword>
<keyword evidence="3 6" id="KW-1133">Transmembrane helix</keyword>
<protein>
    <submittedName>
        <fullName evidence="7">ABC transporter permease</fullName>
    </submittedName>
</protein>
<dbReference type="InterPro" id="IPR000515">
    <property type="entry name" value="MetI-like"/>
</dbReference>
<organism evidence="7 8">
    <name type="scientific">Halocatena pleomorpha</name>
    <dbReference type="NCBI Taxonomy" id="1785090"/>
    <lineage>
        <taxon>Archaea</taxon>
        <taxon>Methanobacteriati</taxon>
        <taxon>Methanobacteriota</taxon>
        <taxon>Stenosarchaea group</taxon>
        <taxon>Halobacteria</taxon>
        <taxon>Halobacteriales</taxon>
        <taxon>Natronomonadaceae</taxon>
        <taxon>Halocatena</taxon>
    </lineage>
</organism>
<comment type="caution">
    <text evidence="7">The sequence shown here is derived from an EMBL/GenBank/DDBJ whole genome shotgun (WGS) entry which is preliminary data.</text>
</comment>
<evidence type="ECO:0000313" key="7">
    <source>
        <dbReference type="EMBL" id="RRJ29588.1"/>
    </source>
</evidence>
<feature type="compositionally biased region" description="Polar residues" evidence="5">
    <location>
        <begin position="458"/>
        <end position="476"/>
    </location>
</feature>
<dbReference type="CDD" id="cd06261">
    <property type="entry name" value="TM_PBP2"/>
    <property type="match status" value="1"/>
</dbReference>
<comment type="subcellular location">
    <subcellularLocation>
        <location evidence="1">Membrane</location>
        <topology evidence="1">Multi-pass membrane protein</topology>
    </subcellularLocation>
</comment>
<reference evidence="7 8" key="1">
    <citation type="submission" date="2018-11" db="EMBL/GenBank/DDBJ databases">
        <title>Taxonoimc description of Halomarina strain SPP-AMP-1.</title>
        <authorList>
            <person name="Pal Y."/>
            <person name="Srinivasana K."/>
            <person name="Verma A."/>
            <person name="Kumar P."/>
        </authorList>
    </citation>
    <scope>NUCLEOTIDE SEQUENCE [LARGE SCALE GENOMIC DNA]</scope>
    <source>
        <strain evidence="7 8">SPP-AMP-1</strain>
    </source>
</reference>
<evidence type="ECO:0000256" key="5">
    <source>
        <dbReference type="SAM" id="MobiDB-lite"/>
    </source>
</evidence>
<feature type="region of interest" description="Disordered" evidence="5">
    <location>
        <begin position="458"/>
        <end position="477"/>
    </location>
</feature>
<dbReference type="GO" id="GO:0055085">
    <property type="term" value="P:transmembrane transport"/>
    <property type="evidence" value="ECO:0007669"/>
    <property type="project" value="InterPro"/>
</dbReference>